<dbReference type="CDD" id="cd03241">
    <property type="entry name" value="ABC_RecN"/>
    <property type="match status" value="2"/>
</dbReference>
<dbReference type="GO" id="GO:0043590">
    <property type="term" value="C:bacterial nucleoid"/>
    <property type="evidence" value="ECO:0007669"/>
    <property type="project" value="TreeGrafter"/>
</dbReference>
<reference evidence="12 13" key="1">
    <citation type="submission" date="2020-04" db="EMBL/GenBank/DDBJ databases">
        <title>Description of novel Gluconacetobacter.</title>
        <authorList>
            <person name="Sombolestani A."/>
        </authorList>
    </citation>
    <scope>NUCLEOTIDE SEQUENCE [LARGE SCALE GENOMIC DNA]</scope>
    <source>
        <strain evidence="12 13">LMG 27802</strain>
    </source>
</reference>
<dbReference type="GO" id="GO:0006310">
    <property type="term" value="P:DNA recombination"/>
    <property type="evidence" value="ECO:0007669"/>
    <property type="project" value="InterPro"/>
</dbReference>
<evidence type="ECO:0000256" key="1">
    <source>
        <dbReference type="ARBA" id="ARBA00003618"/>
    </source>
</evidence>
<evidence type="ECO:0000256" key="5">
    <source>
        <dbReference type="ARBA" id="ARBA00022763"/>
    </source>
</evidence>
<evidence type="ECO:0000313" key="12">
    <source>
        <dbReference type="EMBL" id="MBB2200395.1"/>
    </source>
</evidence>
<dbReference type="InterPro" id="IPR004604">
    <property type="entry name" value="DNA_recomb/repair_RecN"/>
</dbReference>
<evidence type="ECO:0000256" key="3">
    <source>
        <dbReference type="ARBA" id="ARBA00021315"/>
    </source>
</evidence>
<dbReference type="GO" id="GO:0005524">
    <property type="term" value="F:ATP binding"/>
    <property type="evidence" value="ECO:0007669"/>
    <property type="project" value="UniProtKB-KW"/>
</dbReference>
<dbReference type="InterPro" id="IPR027417">
    <property type="entry name" value="P-loop_NTPase"/>
</dbReference>
<dbReference type="PANTHER" id="PTHR11059">
    <property type="entry name" value="DNA REPAIR PROTEIN RECN"/>
    <property type="match status" value="1"/>
</dbReference>
<accession>A0A7W4PJX7</accession>
<evidence type="ECO:0000256" key="7">
    <source>
        <dbReference type="ARBA" id="ARBA00023204"/>
    </source>
</evidence>
<evidence type="ECO:0000256" key="8">
    <source>
        <dbReference type="ARBA" id="ARBA00033408"/>
    </source>
</evidence>
<evidence type="ECO:0000256" key="10">
    <source>
        <dbReference type="SAM" id="Coils"/>
    </source>
</evidence>
<evidence type="ECO:0000256" key="2">
    <source>
        <dbReference type="ARBA" id="ARBA00009441"/>
    </source>
</evidence>
<dbReference type="RefSeq" id="WP_182953676.1">
    <property type="nucleotide sequence ID" value="NZ_JABEQM010000001.1"/>
</dbReference>
<keyword evidence="6" id="KW-0067">ATP-binding</keyword>
<keyword evidence="7 9" id="KW-0234">DNA repair</keyword>
<gene>
    <name evidence="12" type="primary">recN</name>
    <name evidence="12" type="ORF">HLH28_02175</name>
</gene>
<evidence type="ECO:0000256" key="6">
    <source>
        <dbReference type="ARBA" id="ARBA00022840"/>
    </source>
</evidence>
<feature type="coiled-coil region" evidence="10">
    <location>
        <begin position="282"/>
        <end position="309"/>
    </location>
</feature>
<dbReference type="Proteomes" id="UP000578030">
    <property type="component" value="Unassembled WGS sequence"/>
</dbReference>
<protein>
    <recommendedName>
        <fullName evidence="3 9">DNA repair protein RecN</fullName>
    </recommendedName>
    <alternativeName>
        <fullName evidence="8 9">Recombination protein N</fullName>
    </alternativeName>
</protein>
<keyword evidence="10" id="KW-0175">Coiled coil</keyword>
<dbReference type="EMBL" id="JABEQM010000001">
    <property type="protein sequence ID" value="MBB2200395.1"/>
    <property type="molecule type" value="Genomic_DNA"/>
</dbReference>
<dbReference type="Gene3D" id="3.40.50.300">
    <property type="entry name" value="P-loop containing nucleotide triphosphate hydrolases"/>
    <property type="match status" value="2"/>
</dbReference>
<dbReference type="NCBIfam" id="TIGR00634">
    <property type="entry name" value="recN"/>
    <property type="match status" value="1"/>
</dbReference>
<dbReference type="InterPro" id="IPR003395">
    <property type="entry name" value="RecF/RecN/SMC_N"/>
</dbReference>
<sequence>MLTRLSIRDVVLIEKLDLPFSPGLTVLTGETGAGKSILLDSLGLALGDRASAGLVRAGAEQASVSACFEIAPDHPLHALLGEQGILIDDPREPIVLRRIVAADGRSRAYINDQPAGVNLLRRAAALLVEIQGQHEQMGLADQSTHLDLLDAFGVPQALRDDTAAAYRAWIEATAALAAARAAMESAAREEDWLRQSVDDLSALAPQEDEETHLAGLRQSLQQGERRAEAIAAALADLTPRDRRASGPAAALRNASRTLQRLLPAPGTADGSDQPGAEQQAMAQDALAALERAEEALAEAETMLSRLAAESEGDPRLLEQTEERLFALRAAARKHGVSVPELPGLLAAFTSRLAALDSGNARIGALEATMRDTRTRFEAAAQALTAVREKTARRLEQAVTAELRPLRLERARFFVSLVPLAPEAWNVRGREQAAFQIAANPGQPPGPLAKVASGGELSRLMLALKVVLAGRSAVPTLVFDEVDSGVGGATASAIGDRLSRVGQDVQVLVVTHSPQVAARGNAHLRISKSVVKGRTETRAEPLPAAERREEIARMLAGDIITEAARAAADSLLQG</sequence>
<organism evidence="12 13">
    <name type="scientific">Gluconacetobacter tumulisoli</name>
    <dbReference type="NCBI Taxonomy" id="1286189"/>
    <lineage>
        <taxon>Bacteria</taxon>
        <taxon>Pseudomonadati</taxon>
        <taxon>Pseudomonadota</taxon>
        <taxon>Alphaproteobacteria</taxon>
        <taxon>Acetobacterales</taxon>
        <taxon>Acetobacteraceae</taxon>
        <taxon>Gluconacetobacter</taxon>
    </lineage>
</organism>
<evidence type="ECO:0000313" key="13">
    <source>
        <dbReference type="Proteomes" id="UP000578030"/>
    </source>
</evidence>
<dbReference type="SUPFAM" id="SSF52540">
    <property type="entry name" value="P-loop containing nucleoside triphosphate hydrolases"/>
    <property type="match status" value="2"/>
</dbReference>
<feature type="domain" description="RecF/RecN/SMC N-terminal" evidence="11">
    <location>
        <begin position="2"/>
        <end position="527"/>
    </location>
</feature>
<dbReference type="PIRSF" id="PIRSF003128">
    <property type="entry name" value="RecN"/>
    <property type="match status" value="1"/>
</dbReference>
<comment type="caution">
    <text evidence="12">The sequence shown here is derived from an EMBL/GenBank/DDBJ whole genome shotgun (WGS) entry which is preliminary data.</text>
</comment>
<dbReference type="FunFam" id="3.40.50.300:FF:000356">
    <property type="entry name" value="DNA repair protein RecN"/>
    <property type="match status" value="1"/>
</dbReference>
<evidence type="ECO:0000259" key="11">
    <source>
        <dbReference type="Pfam" id="PF02463"/>
    </source>
</evidence>
<dbReference type="GO" id="GO:0006281">
    <property type="term" value="P:DNA repair"/>
    <property type="evidence" value="ECO:0007669"/>
    <property type="project" value="UniProtKB-KW"/>
</dbReference>
<dbReference type="PANTHER" id="PTHR11059:SF0">
    <property type="entry name" value="DNA REPAIR PROTEIN RECN"/>
    <property type="match status" value="1"/>
</dbReference>
<proteinExistence type="inferred from homology"/>
<keyword evidence="13" id="KW-1185">Reference proteome</keyword>
<comment type="similarity">
    <text evidence="2 9">Belongs to the RecN family.</text>
</comment>
<comment type="function">
    <text evidence="1 9">May be involved in recombinational repair of damaged DNA.</text>
</comment>
<keyword evidence="5 9" id="KW-0227">DNA damage</keyword>
<name>A0A7W4PJX7_9PROT</name>
<dbReference type="AlphaFoldDB" id="A0A7W4PJX7"/>
<keyword evidence="4" id="KW-0547">Nucleotide-binding</keyword>
<dbReference type="GO" id="GO:0009432">
    <property type="term" value="P:SOS response"/>
    <property type="evidence" value="ECO:0007669"/>
    <property type="project" value="TreeGrafter"/>
</dbReference>
<evidence type="ECO:0000256" key="4">
    <source>
        <dbReference type="ARBA" id="ARBA00022741"/>
    </source>
</evidence>
<dbReference type="Pfam" id="PF02463">
    <property type="entry name" value="SMC_N"/>
    <property type="match status" value="1"/>
</dbReference>
<evidence type="ECO:0000256" key="9">
    <source>
        <dbReference type="PIRNR" id="PIRNR003128"/>
    </source>
</evidence>